<proteinExistence type="predicted"/>
<name>A0AA88P5H5_9TELE</name>
<keyword evidence="2" id="KW-1185">Reference proteome</keyword>
<dbReference type="EMBL" id="JAUYZG010000021">
    <property type="protein sequence ID" value="KAK2874128.1"/>
    <property type="molecule type" value="Genomic_DNA"/>
</dbReference>
<sequence>MSNPLTGVLGTVENHQERFLRPRRIPAFLSNAHTQSLTHTTGYRPPLLCLDSRSQHQREYGGDSIGLAASGISRVRENRNKIPH</sequence>
<organism evidence="1 2">
    <name type="scientific">Cirrhinus molitorella</name>
    <name type="common">mud carp</name>
    <dbReference type="NCBI Taxonomy" id="172907"/>
    <lineage>
        <taxon>Eukaryota</taxon>
        <taxon>Metazoa</taxon>
        <taxon>Chordata</taxon>
        <taxon>Craniata</taxon>
        <taxon>Vertebrata</taxon>
        <taxon>Euteleostomi</taxon>
        <taxon>Actinopterygii</taxon>
        <taxon>Neopterygii</taxon>
        <taxon>Teleostei</taxon>
        <taxon>Ostariophysi</taxon>
        <taxon>Cypriniformes</taxon>
        <taxon>Cyprinidae</taxon>
        <taxon>Labeoninae</taxon>
        <taxon>Labeonini</taxon>
        <taxon>Cirrhinus</taxon>
    </lineage>
</organism>
<protein>
    <submittedName>
        <fullName evidence="1">Uncharacterized protein</fullName>
    </submittedName>
</protein>
<gene>
    <name evidence="1" type="ORF">Q8A67_021281</name>
</gene>
<evidence type="ECO:0000313" key="2">
    <source>
        <dbReference type="Proteomes" id="UP001187343"/>
    </source>
</evidence>
<evidence type="ECO:0000313" key="1">
    <source>
        <dbReference type="EMBL" id="KAK2874128.1"/>
    </source>
</evidence>
<accession>A0AA88P5H5</accession>
<dbReference type="AlphaFoldDB" id="A0AA88P5H5"/>
<comment type="caution">
    <text evidence="1">The sequence shown here is derived from an EMBL/GenBank/DDBJ whole genome shotgun (WGS) entry which is preliminary data.</text>
</comment>
<reference evidence="1" key="1">
    <citation type="submission" date="2023-08" db="EMBL/GenBank/DDBJ databases">
        <title>Chromosome-level Genome Assembly of mud carp (Cirrhinus molitorella).</title>
        <authorList>
            <person name="Liu H."/>
        </authorList>
    </citation>
    <scope>NUCLEOTIDE SEQUENCE</scope>
    <source>
        <strain evidence="1">Prfri</strain>
        <tissue evidence="1">Muscle</tissue>
    </source>
</reference>
<dbReference type="Proteomes" id="UP001187343">
    <property type="component" value="Unassembled WGS sequence"/>
</dbReference>